<reference evidence="9 10" key="1">
    <citation type="journal article" date="2015" name="Int. J. Syst. Evol. Microbiol.">
        <title>Amycolatopsis rhabdoformis sp. nov., an actinomycete isolated from a tropical forest soil.</title>
        <authorList>
            <person name="Souza W.R."/>
            <person name="Silva R.E."/>
            <person name="Goodfellow M."/>
            <person name="Busarakam K."/>
            <person name="Figueiro F.S."/>
            <person name="Ferreira D."/>
            <person name="Rodrigues-Filho E."/>
            <person name="Moraes L.A.B."/>
            <person name="Zucchi T.D."/>
        </authorList>
    </citation>
    <scope>NUCLEOTIDE SEQUENCE [LARGE SCALE GENOMIC DNA]</scope>
    <source>
        <strain evidence="9 10">NCIMB 14900</strain>
    </source>
</reference>
<dbReference type="Pfam" id="PF07690">
    <property type="entry name" value="MFS_1"/>
    <property type="match status" value="1"/>
</dbReference>
<evidence type="ECO:0000256" key="7">
    <source>
        <dbReference type="SAM" id="Phobius"/>
    </source>
</evidence>
<dbReference type="InterPro" id="IPR020846">
    <property type="entry name" value="MFS_dom"/>
</dbReference>
<comment type="subcellular location">
    <subcellularLocation>
        <location evidence="1">Cell membrane</location>
        <topology evidence="1">Multi-pass membrane protein</topology>
    </subcellularLocation>
</comment>
<keyword evidence="5 7" id="KW-0472">Membrane</keyword>
<gene>
    <name evidence="9" type="ORF">VSH64_28510</name>
</gene>
<evidence type="ECO:0000256" key="4">
    <source>
        <dbReference type="ARBA" id="ARBA00022989"/>
    </source>
</evidence>
<feature type="transmembrane region" description="Helical" evidence="7">
    <location>
        <begin position="465"/>
        <end position="488"/>
    </location>
</feature>
<feature type="transmembrane region" description="Helical" evidence="7">
    <location>
        <begin position="393"/>
        <end position="413"/>
    </location>
</feature>
<feature type="transmembrane region" description="Helical" evidence="7">
    <location>
        <begin position="365"/>
        <end position="387"/>
    </location>
</feature>
<feature type="region of interest" description="Disordered" evidence="6">
    <location>
        <begin position="21"/>
        <end position="41"/>
    </location>
</feature>
<name>A0ABZ1HXG2_9PSEU</name>
<feature type="transmembrane region" description="Helical" evidence="7">
    <location>
        <begin position="232"/>
        <end position="249"/>
    </location>
</feature>
<feature type="transmembrane region" description="Helical" evidence="7">
    <location>
        <begin position="137"/>
        <end position="157"/>
    </location>
</feature>
<keyword evidence="4 7" id="KW-1133">Transmembrane helix</keyword>
<dbReference type="PANTHER" id="PTHR42718">
    <property type="entry name" value="MAJOR FACILITATOR SUPERFAMILY MULTIDRUG TRANSPORTER MFSC"/>
    <property type="match status" value="1"/>
</dbReference>
<dbReference type="RefSeq" id="WP_326565799.1">
    <property type="nucleotide sequence ID" value="NZ_CP142149.1"/>
</dbReference>
<evidence type="ECO:0000313" key="10">
    <source>
        <dbReference type="Proteomes" id="UP001330812"/>
    </source>
</evidence>
<feature type="transmembrane region" description="Helical" evidence="7">
    <location>
        <begin position="255"/>
        <end position="278"/>
    </location>
</feature>
<dbReference type="SUPFAM" id="SSF103473">
    <property type="entry name" value="MFS general substrate transporter"/>
    <property type="match status" value="1"/>
</dbReference>
<sequence>MPAGGQAGAGEVPAWDLATVGGREAKPGVPSETHDRSQADQSTRGLVPTLVFLGFVVAVVSSLGAPLIPAVAAMHRVSLGDAQWSLTVTLVVGAMVTPVMGRLGDGPARRGVVLAGLGLVVLGCVLAALPFGFGALLVGRGLQGAGLGLTPLTIVTAREALAPARARPTMAILSITTVAGVGLGYPLTGLVTELGGLPAAYWFGAVVAAAALVAAVRVLPRAAVKRAKRLDVPGAVLLGLGLGALLLWISKGEEWGWVSGASIGTVVVAVAALVVWVWHEGRSDHPLVDLRLLRLPGVLAADVAALLSGMGMYLLTSLMVQFVQTPSGAGGLGGSVVAAGLVLLPFSIGSLLAGRIAQPVIQRGWGRALIPAVSVVGLLSVGVFGFVRHDYVVLTLVMAATGLAVGTVFAVLPGMITRGTPAHETGSAMSFNQVLRYVGYSTGSALSAAILVAHTPGGQHFPSALGYTVAAFAGVAVWVLAAVFGMLLPGKRTEGARE</sequence>
<dbReference type="Gene3D" id="1.20.1250.20">
    <property type="entry name" value="MFS general substrate transporter like domains"/>
    <property type="match status" value="1"/>
</dbReference>
<dbReference type="PANTHER" id="PTHR42718:SF9">
    <property type="entry name" value="MAJOR FACILITATOR SUPERFAMILY MULTIDRUG TRANSPORTER MFSC"/>
    <property type="match status" value="1"/>
</dbReference>
<dbReference type="InterPro" id="IPR011701">
    <property type="entry name" value="MFS"/>
</dbReference>
<dbReference type="InterPro" id="IPR036259">
    <property type="entry name" value="MFS_trans_sf"/>
</dbReference>
<accession>A0ABZ1HXG2</accession>
<evidence type="ECO:0000256" key="5">
    <source>
        <dbReference type="ARBA" id="ARBA00023136"/>
    </source>
</evidence>
<dbReference type="EMBL" id="CP142149">
    <property type="protein sequence ID" value="WSE26817.1"/>
    <property type="molecule type" value="Genomic_DNA"/>
</dbReference>
<feature type="domain" description="Major facilitator superfamily (MFS) profile" evidence="8">
    <location>
        <begin position="46"/>
        <end position="493"/>
    </location>
</feature>
<feature type="transmembrane region" description="Helical" evidence="7">
    <location>
        <begin position="199"/>
        <end position="220"/>
    </location>
</feature>
<evidence type="ECO:0000256" key="6">
    <source>
        <dbReference type="SAM" id="MobiDB-lite"/>
    </source>
</evidence>
<organism evidence="9 10">
    <name type="scientific">Amycolatopsis rhabdoformis</name>
    <dbReference type="NCBI Taxonomy" id="1448059"/>
    <lineage>
        <taxon>Bacteria</taxon>
        <taxon>Bacillati</taxon>
        <taxon>Actinomycetota</taxon>
        <taxon>Actinomycetes</taxon>
        <taxon>Pseudonocardiales</taxon>
        <taxon>Pseudonocardiaceae</taxon>
        <taxon>Amycolatopsis</taxon>
    </lineage>
</organism>
<dbReference type="Proteomes" id="UP001330812">
    <property type="component" value="Chromosome"/>
</dbReference>
<keyword evidence="3 7" id="KW-0812">Transmembrane</keyword>
<dbReference type="PROSITE" id="PS50850">
    <property type="entry name" value="MFS"/>
    <property type="match status" value="1"/>
</dbReference>
<proteinExistence type="predicted"/>
<evidence type="ECO:0000256" key="3">
    <source>
        <dbReference type="ARBA" id="ARBA00022692"/>
    </source>
</evidence>
<keyword evidence="10" id="KW-1185">Reference proteome</keyword>
<evidence type="ECO:0000259" key="8">
    <source>
        <dbReference type="PROSITE" id="PS50850"/>
    </source>
</evidence>
<feature type="transmembrane region" description="Helical" evidence="7">
    <location>
        <begin position="82"/>
        <end position="100"/>
    </location>
</feature>
<evidence type="ECO:0000256" key="1">
    <source>
        <dbReference type="ARBA" id="ARBA00004651"/>
    </source>
</evidence>
<dbReference type="Gene3D" id="1.20.1720.10">
    <property type="entry name" value="Multidrug resistance protein D"/>
    <property type="match status" value="1"/>
</dbReference>
<feature type="transmembrane region" description="Helical" evidence="7">
    <location>
        <begin position="332"/>
        <end position="353"/>
    </location>
</feature>
<evidence type="ECO:0000313" key="9">
    <source>
        <dbReference type="EMBL" id="WSE26817.1"/>
    </source>
</evidence>
<evidence type="ECO:0000256" key="2">
    <source>
        <dbReference type="ARBA" id="ARBA00022448"/>
    </source>
</evidence>
<feature type="transmembrane region" description="Helical" evidence="7">
    <location>
        <begin position="299"/>
        <end position="320"/>
    </location>
</feature>
<feature type="transmembrane region" description="Helical" evidence="7">
    <location>
        <begin position="169"/>
        <end position="187"/>
    </location>
</feature>
<feature type="transmembrane region" description="Helical" evidence="7">
    <location>
        <begin position="46"/>
        <end position="70"/>
    </location>
</feature>
<feature type="transmembrane region" description="Helical" evidence="7">
    <location>
        <begin position="112"/>
        <end position="131"/>
    </location>
</feature>
<protein>
    <submittedName>
        <fullName evidence="9">MFS transporter</fullName>
    </submittedName>
</protein>
<keyword evidence="2" id="KW-0813">Transport</keyword>
<feature type="transmembrane region" description="Helical" evidence="7">
    <location>
        <begin position="434"/>
        <end position="453"/>
    </location>
</feature>